<gene>
    <name evidence="4" type="ORF">DFO65_105223</name>
</gene>
<dbReference type="InterPro" id="IPR012354">
    <property type="entry name" value="Esterase_lipase"/>
</dbReference>
<reference evidence="4 5" key="1">
    <citation type="submission" date="2018-06" db="EMBL/GenBank/DDBJ databases">
        <title>Freshwater and sediment microbial communities from various areas in North America, analyzing microbe dynamics in response to fracking.</title>
        <authorList>
            <person name="Lamendella R."/>
        </authorList>
    </citation>
    <scope>NUCLEOTIDE SEQUENCE [LARGE SCALE GENOMIC DNA]</scope>
    <source>
        <strain evidence="4 5">3b_TX</strain>
    </source>
</reference>
<dbReference type="SUPFAM" id="SSF53474">
    <property type="entry name" value="alpha/beta-Hydrolases"/>
    <property type="match status" value="1"/>
</dbReference>
<name>A0A366ILI5_9MICO</name>
<keyword evidence="5" id="KW-1185">Reference proteome</keyword>
<dbReference type="GO" id="GO:0052689">
    <property type="term" value="F:carboxylic ester hydrolase activity"/>
    <property type="evidence" value="ECO:0007669"/>
    <property type="project" value="InterPro"/>
</dbReference>
<comment type="caution">
    <text evidence="4">The sequence shown here is derived from an EMBL/GenBank/DDBJ whole genome shotgun (WGS) entry which is preliminary data.</text>
</comment>
<proteinExistence type="predicted"/>
<protein>
    <submittedName>
        <fullName evidence="4">Carboxylesterase</fullName>
    </submittedName>
</protein>
<feature type="active site" description="Nucleophile" evidence="1">
    <location>
        <position position="100"/>
    </location>
</feature>
<evidence type="ECO:0000313" key="5">
    <source>
        <dbReference type="Proteomes" id="UP000253509"/>
    </source>
</evidence>
<dbReference type="AlphaFoldDB" id="A0A366ILI5"/>
<feature type="site" description="Important for substrate specificity" evidence="2">
    <location>
        <position position="149"/>
    </location>
</feature>
<feature type="active site" description="Charge relay system" evidence="1">
    <location>
        <position position="200"/>
    </location>
</feature>
<dbReference type="RefSeq" id="WP_113904117.1">
    <property type="nucleotide sequence ID" value="NZ_QNSB01000005.1"/>
</dbReference>
<dbReference type="Gene3D" id="3.40.50.1820">
    <property type="entry name" value="alpha/beta hydrolase"/>
    <property type="match status" value="1"/>
</dbReference>
<evidence type="ECO:0000313" key="4">
    <source>
        <dbReference type="EMBL" id="RBP71618.1"/>
    </source>
</evidence>
<evidence type="ECO:0000259" key="3">
    <source>
        <dbReference type="Pfam" id="PF12697"/>
    </source>
</evidence>
<dbReference type="Proteomes" id="UP000253509">
    <property type="component" value="Unassembled WGS sequence"/>
</dbReference>
<feature type="active site" description="Charge relay system" evidence="1">
    <location>
        <position position="229"/>
    </location>
</feature>
<dbReference type="PIRSF" id="PIRSF017388">
    <property type="entry name" value="Esterase_lipase"/>
    <property type="match status" value="1"/>
</dbReference>
<evidence type="ECO:0000256" key="1">
    <source>
        <dbReference type="PIRSR" id="PIRSR017388-1"/>
    </source>
</evidence>
<dbReference type="InterPro" id="IPR000073">
    <property type="entry name" value="AB_hydrolase_1"/>
</dbReference>
<dbReference type="Pfam" id="PF12697">
    <property type="entry name" value="Abhydrolase_6"/>
    <property type="match status" value="1"/>
</dbReference>
<accession>A0A366ILI5</accession>
<dbReference type="EMBL" id="QNSB01000005">
    <property type="protein sequence ID" value="RBP71618.1"/>
    <property type="molecule type" value="Genomic_DNA"/>
</dbReference>
<organism evidence="4 5">
    <name type="scientific">Brevibacterium celere</name>
    <dbReference type="NCBI Taxonomy" id="225845"/>
    <lineage>
        <taxon>Bacteria</taxon>
        <taxon>Bacillati</taxon>
        <taxon>Actinomycetota</taxon>
        <taxon>Actinomycetes</taxon>
        <taxon>Micrococcales</taxon>
        <taxon>Brevibacteriaceae</taxon>
        <taxon>Brevibacterium</taxon>
    </lineage>
</organism>
<dbReference type="InterPro" id="IPR029058">
    <property type="entry name" value="AB_hydrolase_fold"/>
</dbReference>
<sequence>MEIDFTPQTPATAAYRRLRPGASAAVLFLHGITGSPAAWTPIARAIGEEGLSVSVPLLPGHGSTWQELNRTGWREWNEAAVAEYRALGSAHERVVVAGLSMGGALALSLGTLDTPPAEILVVNPALRVDSPLAPGLGVLKHLVRSVPAIGNDIAHPDRDEHAYERTPVGAVASFSSALKGLRETLWTIDTPITVFVSGSDNVVGPRSLALLRSRLPRTPRIVSLRRSRHVATLDHDAPLIAEAILESARGGTAGDRE</sequence>
<evidence type="ECO:0000256" key="2">
    <source>
        <dbReference type="PIRSR" id="PIRSR017388-3"/>
    </source>
</evidence>
<feature type="domain" description="AB hydrolase-1" evidence="3">
    <location>
        <begin position="26"/>
        <end position="239"/>
    </location>
</feature>